<dbReference type="SUPFAM" id="SSF51182">
    <property type="entry name" value="RmlC-like cupins"/>
    <property type="match status" value="1"/>
</dbReference>
<dbReference type="EMBL" id="VHIQ01000005">
    <property type="protein sequence ID" value="TPV32748.1"/>
    <property type="molecule type" value="Genomic_DNA"/>
</dbReference>
<gene>
    <name evidence="2" type="ORF">FJ651_10555</name>
</gene>
<evidence type="ECO:0000259" key="1">
    <source>
        <dbReference type="Pfam" id="PF07883"/>
    </source>
</evidence>
<sequence length="182" mass="19883">MDRKTFLKNTGIGLSLAIIPGLVGQQQSASNNNKPLTNLKPKIIRDQEGEVLNVIGDIQTHKLLGSDTDNQIVEWVDNVAPGVRIPPHIHTKEDEIFRVVKGQVEIMVGGETTVLNPGDTAFAPKNIPHTWKVIGTEHAKMITSAFPAGIEKMFHELAKLPPSPPDFEKVTTICGKHGISFL</sequence>
<name>A0A506PGW1_9FLAO</name>
<dbReference type="PANTHER" id="PTHR36440:SF1">
    <property type="entry name" value="PUTATIVE (AFU_ORTHOLOGUE AFUA_8G07350)-RELATED"/>
    <property type="match status" value="1"/>
</dbReference>
<evidence type="ECO:0000313" key="2">
    <source>
        <dbReference type="EMBL" id="TPV32748.1"/>
    </source>
</evidence>
<dbReference type="InterPro" id="IPR013096">
    <property type="entry name" value="Cupin_2"/>
</dbReference>
<accession>A0A506PGW1</accession>
<dbReference type="Gene3D" id="2.60.120.10">
    <property type="entry name" value="Jelly Rolls"/>
    <property type="match status" value="1"/>
</dbReference>
<organism evidence="2 3">
    <name type="scientific">Paucihalobacter ruber</name>
    <dbReference type="NCBI Taxonomy" id="2567861"/>
    <lineage>
        <taxon>Bacteria</taxon>
        <taxon>Pseudomonadati</taxon>
        <taxon>Bacteroidota</taxon>
        <taxon>Flavobacteriia</taxon>
        <taxon>Flavobacteriales</taxon>
        <taxon>Flavobacteriaceae</taxon>
        <taxon>Paucihalobacter</taxon>
    </lineage>
</organism>
<dbReference type="OrthoDB" id="1423961at2"/>
<dbReference type="PANTHER" id="PTHR36440">
    <property type="entry name" value="PUTATIVE (AFU_ORTHOLOGUE AFUA_8G07350)-RELATED"/>
    <property type="match status" value="1"/>
</dbReference>
<comment type="caution">
    <text evidence="2">The sequence shown here is derived from an EMBL/GenBank/DDBJ whole genome shotgun (WGS) entry which is preliminary data.</text>
</comment>
<protein>
    <submittedName>
        <fullName evidence="2">Cupin domain-containing protein</fullName>
    </submittedName>
</protein>
<proteinExistence type="predicted"/>
<feature type="domain" description="Cupin type-2" evidence="1">
    <location>
        <begin position="78"/>
        <end position="143"/>
    </location>
</feature>
<dbReference type="Proteomes" id="UP000317332">
    <property type="component" value="Unassembled WGS sequence"/>
</dbReference>
<dbReference type="InterPro" id="IPR053146">
    <property type="entry name" value="QDO-like"/>
</dbReference>
<dbReference type="InterPro" id="IPR011051">
    <property type="entry name" value="RmlC_Cupin_sf"/>
</dbReference>
<keyword evidence="3" id="KW-1185">Reference proteome</keyword>
<evidence type="ECO:0000313" key="3">
    <source>
        <dbReference type="Proteomes" id="UP000317332"/>
    </source>
</evidence>
<dbReference type="AlphaFoldDB" id="A0A506PGW1"/>
<dbReference type="Pfam" id="PF07883">
    <property type="entry name" value="Cupin_2"/>
    <property type="match status" value="1"/>
</dbReference>
<dbReference type="RefSeq" id="WP_140990495.1">
    <property type="nucleotide sequence ID" value="NZ_VHIQ01000005.1"/>
</dbReference>
<reference evidence="2 3" key="1">
    <citation type="submission" date="2019-06" db="EMBL/GenBank/DDBJ databases">
        <title>Flavobacteriaceae Paucihalobacterium erythroidium CWB-1, complete genome.</title>
        <authorList>
            <person name="Wu S."/>
        </authorList>
    </citation>
    <scope>NUCLEOTIDE SEQUENCE [LARGE SCALE GENOMIC DNA]</scope>
    <source>
        <strain evidence="2 3">CWB-1</strain>
    </source>
</reference>
<dbReference type="InterPro" id="IPR014710">
    <property type="entry name" value="RmlC-like_jellyroll"/>
</dbReference>